<keyword evidence="11 12" id="KW-0998">Cell outer membrane</keyword>
<proteinExistence type="inferred from homology"/>
<dbReference type="SUPFAM" id="SSF56935">
    <property type="entry name" value="Porins"/>
    <property type="match status" value="1"/>
</dbReference>
<sequence>MTSTSVFRDAQSAPASNPSVSRRAVPLLLLGSGLLGAALPVQAADPSADKAASEAAGLAPESSSDNAAQLGRVVVRTRKREELLQDVPLSVSAIDGDTQELQHLDKLQEFSLKIPNFQPNTSNPRTSSLSIRGAGGVLGGSDGSESGVGLIIDNVFFTHVGFAWGGLFDVQAVEVARGPQGTLLGKNTTIGAVQITTNQPSFKPENSVEIAPGNFNSLEVKAHSTGALIGDSVAYRVSYFSAKDDGRVHNPAYPRIPDDRRGDLGLLNTDRWGARGQLLFKLSDNLKSRLIVEHTESNEYNNYGGTVAPVLTHYADGSAYTTYDQKINSLFGISDPNHNPYVGSYTNPSTLTATVNGLSNELNWAVGDYTLTSVTAWRRFQLWPRNTQGYYGLYVVSTGYDVYARLLSQEFRLASSLNGVLDYQVGVYGLIDNRDSNFRYIYGRDAAAFQNNNASVNPDILDGVEYDHFGTARNNSLAPFGQATWHVTSALDLTAGLRYTHEKRKGGDRGYSFGGAQNLSTSDQALRDKTLLSTGGTFDISGQERNGTWSWLINPSYKLNEQVLVYGSVARGAKSGAVNTDTRPVYVAGVVQGSYPVITKPEVAQDYEVGIKNTLFDRRLSINLGLYWENIHDYQGTITDNTTYKNPDGTQLFVSYLGNVPQVRLRGIELETVWAPLPRLNLFFNGAITEAQYQKFDNAAAPADYGYSGGPKTLSLSGKQIAVNNTGISPWNVNLGADYSHAAGSFQNKPIEWFGYVNESGRGRTRYSNPYEQTWLGQQTYYVTNAGIGLRRSDDTLAITLYGKNVFDQEFFVSKSAGTTNAPATVGLGDPRTYGVSFRLSF</sequence>
<gene>
    <name evidence="18" type="ORF">SAMN04488038_104160</name>
</gene>
<keyword evidence="5 12" id="KW-0812">Transmembrane</keyword>
<evidence type="ECO:0000313" key="18">
    <source>
        <dbReference type="EMBL" id="SEQ16740.1"/>
    </source>
</evidence>
<feature type="domain" description="TonB-dependent receptor plug" evidence="17">
    <location>
        <begin position="84"/>
        <end position="191"/>
    </location>
</feature>
<dbReference type="InterPro" id="IPR010917">
    <property type="entry name" value="TonB_rcpt_CS"/>
</dbReference>
<evidence type="ECO:0000256" key="2">
    <source>
        <dbReference type="ARBA" id="ARBA00022448"/>
    </source>
</evidence>
<dbReference type="GO" id="GO:0006826">
    <property type="term" value="P:iron ion transport"/>
    <property type="evidence" value="ECO:0007669"/>
    <property type="project" value="UniProtKB-KW"/>
</dbReference>
<dbReference type="GO" id="GO:0009279">
    <property type="term" value="C:cell outer membrane"/>
    <property type="evidence" value="ECO:0007669"/>
    <property type="project" value="UniProtKB-SubCell"/>
</dbReference>
<keyword evidence="9 14" id="KW-0798">TonB box</keyword>
<evidence type="ECO:0000256" key="3">
    <source>
        <dbReference type="ARBA" id="ARBA00022452"/>
    </source>
</evidence>
<evidence type="ECO:0000256" key="5">
    <source>
        <dbReference type="ARBA" id="ARBA00022692"/>
    </source>
</evidence>
<dbReference type="RefSeq" id="WP_143068867.1">
    <property type="nucleotide sequence ID" value="NZ_FOFS01000004.1"/>
</dbReference>
<dbReference type="Gene3D" id="2.40.170.20">
    <property type="entry name" value="TonB-dependent receptor, beta-barrel domain"/>
    <property type="match status" value="1"/>
</dbReference>
<evidence type="ECO:0000256" key="11">
    <source>
        <dbReference type="ARBA" id="ARBA00023237"/>
    </source>
</evidence>
<feature type="signal peptide" evidence="15">
    <location>
        <begin position="1"/>
        <end position="43"/>
    </location>
</feature>
<keyword evidence="7" id="KW-0408">Iron</keyword>
<dbReference type="Pfam" id="PF07715">
    <property type="entry name" value="Plug"/>
    <property type="match status" value="1"/>
</dbReference>
<evidence type="ECO:0000256" key="4">
    <source>
        <dbReference type="ARBA" id="ARBA00022496"/>
    </source>
</evidence>
<evidence type="ECO:0000256" key="10">
    <source>
        <dbReference type="ARBA" id="ARBA00023136"/>
    </source>
</evidence>
<evidence type="ECO:0000313" key="19">
    <source>
        <dbReference type="Proteomes" id="UP000199233"/>
    </source>
</evidence>
<dbReference type="Proteomes" id="UP000199233">
    <property type="component" value="Unassembled WGS sequence"/>
</dbReference>
<dbReference type="InterPro" id="IPR012910">
    <property type="entry name" value="Plug_dom"/>
</dbReference>
<name>A0A1H9DTC7_9GAMM</name>
<dbReference type="STRING" id="489703.SAMN04488038_104160"/>
<evidence type="ECO:0000256" key="13">
    <source>
        <dbReference type="PROSITE-ProRule" id="PRU10144"/>
    </source>
</evidence>
<reference evidence="18 19" key="1">
    <citation type="submission" date="2016-10" db="EMBL/GenBank/DDBJ databases">
        <authorList>
            <person name="de Groot N.N."/>
        </authorList>
    </citation>
    <scope>NUCLEOTIDE SEQUENCE [LARGE SCALE GENOMIC DNA]</scope>
    <source>
        <strain evidence="18 19">DSM 25927</strain>
    </source>
</reference>
<dbReference type="PROSITE" id="PS01156">
    <property type="entry name" value="TONB_DEPENDENT_REC_2"/>
    <property type="match status" value="1"/>
</dbReference>
<evidence type="ECO:0000259" key="16">
    <source>
        <dbReference type="Pfam" id="PF00593"/>
    </source>
</evidence>
<feature type="short sequence motif" description="TonB C-terminal box" evidence="13">
    <location>
        <begin position="825"/>
        <end position="842"/>
    </location>
</feature>
<dbReference type="PANTHER" id="PTHR32552:SF81">
    <property type="entry name" value="TONB-DEPENDENT OUTER MEMBRANE RECEPTOR"/>
    <property type="match status" value="1"/>
</dbReference>
<evidence type="ECO:0000256" key="9">
    <source>
        <dbReference type="ARBA" id="ARBA00023077"/>
    </source>
</evidence>
<comment type="similarity">
    <text evidence="12 14">Belongs to the TonB-dependent receptor family.</text>
</comment>
<dbReference type="InterPro" id="IPR039426">
    <property type="entry name" value="TonB-dep_rcpt-like"/>
</dbReference>
<dbReference type="PANTHER" id="PTHR32552">
    <property type="entry name" value="FERRICHROME IRON RECEPTOR-RELATED"/>
    <property type="match status" value="1"/>
</dbReference>
<keyword evidence="4" id="KW-0410">Iron transport</keyword>
<feature type="domain" description="TonB-dependent receptor-like beta-barrel" evidence="16">
    <location>
        <begin position="300"/>
        <end position="806"/>
    </location>
</feature>
<keyword evidence="19" id="KW-1185">Reference proteome</keyword>
<evidence type="ECO:0000256" key="14">
    <source>
        <dbReference type="RuleBase" id="RU003357"/>
    </source>
</evidence>
<dbReference type="PROSITE" id="PS52016">
    <property type="entry name" value="TONB_DEPENDENT_REC_3"/>
    <property type="match status" value="1"/>
</dbReference>
<protein>
    <submittedName>
        <fullName evidence="18">Iron complex outermembrane recepter protein</fullName>
    </submittedName>
</protein>
<evidence type="ECO:0000256" key="6">
    <source>
        <dbReference type="ARBA" id="ARBA00022729"/>
    </source>
</evidence>
<evidence type="ECO:0000256" key="1">
    <source>
        <dbReference type="ARBA" id="ARBA00004571"/>
    </source>
</evidence>
<accession>A0A1H9DTC7</accession>
<dbReference type="Pfam" id="PF00593">
    <property type="entry name" value="TonB_dep_Rec_b-barrel"/>
    <property type="match status" value="1"/>
</dbReference>
<keyword evidence="2 12" id="KW-0813">Transport</keyword>
<keyword evidence="6 15" id="KW-0732">Signal</keyword>
<evidence type="ECO:0000256" key="8">
    <source>
        <dbReference type="ARBA" id="ARBA00023065"/>
    </source>
</evidence>
<keyword evidence="10 12" id="KW-0472">Membrane</keyword>
<dbReference type="OrthoDB" id="127311at2"/>
<keyword evidence="3 12" id="KW-1134">Transmembrane beta strand</keyword>
<dbReference type="EMBL" id="FOFS01000004">
    <property type="protein sequence ID" value="SEQ16740.1"/>
    <property type="molecule type" value="Genomic_DNA"/>
</dbReference>
<comment type="subcellular location">
    <subcellularLocation>
        <location evidence="1 12">Cell outer membrane</location>
        <topology evidence="1 12">Multi-pass membrane protein</topology>
    </subcellularLocation>
</comment>
<evidence type="ECO:0000259" key="17">
    <source>
        <dbReference type="Pfam" id="PF07715"/>
    </source>
</evidence>
<organism evidence="18 19">
    <name type="scientific">Solimonas aquatica</name>
    <dbReference type="NCBI Taxonomy" id="489703"/>
    <lineage>
        <taxon>Bacteria</taxon>
        <taxon>Pseudomonadati</taxon>
        <taxon>Pseudomonadota</taxon>
        <taxon>Gammaproteobacteria</taxon>
        <taxon>Nevskiales</taxon>
        <taxon>Nevskiaceae</taxon>
        <taxon>Solimonas</taxon>
    </lineage>
</organism>
<dbReference type="InterPro" id="IPR036942">
    <property type="entry name" value="Beta-barrel_TonB_sf"/>
</dbReference>
<evidence type="ECO:0000256" key="7">
    <source>
        <dbReference type="ARBA" id="ARBA00023004"/>
    </source>
</evidence>
<evidence type="ECO:0000256" key="15">
    <source>
        <dbReference type="SAM" id="SignalP"/>
    </source>
</evidence>
<keyword evidence="8" id="KW-0406">Ion transport</keyword>
<dbReference type="InterPro" id="IPR000531">
    <property type="entry name" value="Beta-barrel_TonB"/>
</dbReference>
<dbReference type="AlphaFoldDB" id="A0A1H9DTC7"/>
<evidence type="ECO:0000256" key="12">
    <source>
        <dbReference type="PROSITE-ProRule" id="PRU01360"/>
    </source>
</evidence>
<feature type="chain" id="PRO_5011703614" evidence="15">
    <location>
        <begin position="44"/>
        <end position="842"/>
    </location>
</feature>